<name>A0ABS2SZR0_9BACI</name>
<accession>A0ABS2SZR0</accession>
<proteinExistence type="predicted"/>
<gene>
    <name evidence="1" type="ORF">JOC54_004302</name>
</gene>
<dbReference type="RefSeq" id="WP_035420699.1">
    <property type="nucleotide sequence ID" value="NZ_JAFBCV010000020.1"/>
</dbReference>
<dbReference type="Proteomes" id="UP001179280">
    <property type="component" value="Unassembled WGS sequence"/>
</dbReference>
<evidence type="ECO:0000313" key="1">
    <source>
        <dbReference type="EMBL" id="MBM7841003.1"/>
    </source>
</evidence>
<sequence>MNDQNELEKKIIDTYQQEEAMMILIFAQWCVNNEIDPFSFYQSVYPDQVNNPELQRALDLTVSKDEAEPIDTNTVCQVLQYFGNEELAYAVAQSKK</sequence>
<evidence type="ECO:0000313" key="2">
    <source>
        <dbReference type="Proteomes" id="UP001179280"/>
    </source>
</evidence>
<keyword evidence="2" id="KW-1185">Reference proteome</keyword>
<dbReference type="EMBL" id="JAFBCV010000020">
    <property type="protein sequence ID" value="MBM7841003.1"/>
    <property type="molecule type" value="Genomic_DNA"/>
</dbReference>
<reference evidence="1" key="1">
    <citation type="submission" date="2021-01" db="EMBL/GenBank/DDBJ databases">
        <title>Genomic Encyclopedia of Type Strains, Phase IV (KMG-IV): sequencing the most valuable type-strain genomes for metagenomic binning, comparative biology and taxonomic classification.</title>
        <authorList>
            <person name="Goeker M."/>
        </authorList>
    </citation>
    <scope>NUCLEOTIDE SEQUENCE</scope>
    <source>
        <strain evidence="1">DSM 21943</strain>
    </source>
</reference>
<organism evidence="1 2">
    <name type="scientific">Shouchella xiaoxiensis</name>
    <dbReference type="NCBI Taxonomy" id="766895"/>
    <lineage>
        <taxon>Bacteria</taxon>
        <taxon>Bacillati</taxon>
        <taxon>Bacillota</taxon>
        <taxon>Bacilli</taxon>
        <taxon>Bacillales</taxon>
        <taxon>Bacillaceae</taxon>
        <taxon>Shouchella</taxon>
    </lineage>
</organism>
<comment type="caution">
    <text evidence="1">The sequence shown here is derived from an EMBL/GenBank/DDBJ whole genome shotgun (WGS) entry which is preliminary data.</text>
</comment>
<protein>
    <submittedName>
        <fullName evidence="1">Uncharacterized protein</fullName>
    </submittedName>
</protein>